<accession>A0A106BIG3</accession>
<proteinExistence type="predicted"/>
<sequence>MPADQAAGLRRRRAQQPPPCVHCFFDTADSTVRLAQALHRRGRTSLLIDACGRVFSDAPRSLFDWKQQLGRGQLHTLPMPYGEGWYAPGIQGDEPALMAAARGHDCIVFDARLNAPDWTPLPGAAQVVILEVNATHASMLQGYALLKTLFHSEVPISVGLLGNAAACDQLLAACKRFLDPAFTQTVYSVAHEDDAFAALAVRMTYEETGLTARYKTESTGNMALKHGC</sequence>
<keyword evidence="2" id="KW-1185">Reference proteome</keyword>
<reference evidence="1 2" key="1">
    <citation type="journal article" date="2015" name="Appl. Environ. Microbiol.">
        <title>Aerobic and Anaerobic Thiosulfate Oxidation by a Cold-Adapted, Subglacial Chemoautotroph.</title>
        <authorList>
            <person name="Harrold Z.R."/>
            <person name="Skidmore M.L."/>
            <person name="Hamilton T.L."/>
            <person name="Desch L."/>
            <person name="Amada K."/>
            <person name="van Gelder W."/>
            <person name="Glover K."/>
            <person name="Roden E.E."/>
            <person name="Boyd E.S."/>
        </authorList>
    </citation>
    <scope>NUCLEOTIDE SEQUENCE [LARGE SCALE GENOMIC DNA]</scope>
    <source>
        <strain evidence="1 2">RG</strain>
    </source>
</reference>
<name>A0A106BIG3_THIDE</name>
<dbReference type="EMBL" id="LDUG01000052">
    <property type="protein sequence ID" value="KVW93050.1"/>
    <property type="molecule type" value="Genomic_DNA"/>
</dbReference>
<dbReference type="AlphaFoldDB" id="A0A106BIG3"/>
<gene>
    <name evidence="1" type="ORF">ABW22_15130</name>
</gene>
<dbReference type="Proteomes" id="UP000064243">
    <property type="component" value="Unassembled WGS sequence"/>
</dbReference>
<dbReference type="RefSeq" id="WP_059758718.1">
    <property type="nucleotide sequence ID" value="NZ_LDUG01000052.1"/>
</dbReference>
<protein>
    <submittedName>
        <fullName evidence="1">Uncharacterized protein</fullName>
    </submittedName>
</protein>
<evidence type="ECO:0000313" key="2">
    <source>
        <dbReference type="Proteomes" id="UP000064243"/>
    </source>
</evidence>
<dbReference type="PATRIC" id="fig|36861.3.peg.2871"/>
<dbReference type="OrthoDB" id="8562498at2"/>
<evidence type="ECO:0000313" key="1">
    <source>
        <dbReference type="EMBL" id="KVW93050.1"/>
    </source>
</evidence>
<organism evidence="1 2">
    <name type="scientific">Thiobacillus denitrificans</name>
    <dbReference type="NCBI Taxonomy" id="36861"/>
    <lineage>
        <taxon>Bacteria</taxon>
        <taxon>Pseudomonadati</taxon>
        <taxon>Pseudomonadota</taxon>
        <taxon>Betaproteobacteria</taxon>
        <taxon>Nitrosomonadales</taxon>
        <taxon>Thiobacillaceae</taxon>
        <taxon>Thiobacillus</taxon>
    </lineage>
</organism>
<comment type="caution">
    <text evidence="1">The sequence shown here is derived from an EMBL/GenBank/DDBJ whole genome shotgun (WGS) entry which is preliminary data.</text>
</comment>